<evidence type="ECO:0000256" key="1">
    <source>
        <dbReference type="ARBA" id="ARBA00010759"/>
    </source>
</evidence>
<comment type="similarity">
    <text evidence="1 2">Belongs to the polypeptide deformylase family.</text>
</comment>
<dbReference type="PRINTS" id="PR01576">
    <property type="entry name" value="PDEFORMYLASE"/>
</dbReference>
<dbReference type="GO" id="GO:0006412">
    <property type="term" value="P:translation"/>
    <property type="evidence" value="ECO:0007669"/>
    <property type="project" value="UniProtKB-UniRule"/>
</dbReference>
<dbReference type="GO" id="GO:0046872">
    <property type="term" value="F:metal ion binding"/>
    <property type="evidence" value="ECO:0007669"/>
    <property type="project" value="UniProtKB-KW"/>
</dbReference>
<dbReference type="NCBIfam" id="TIGR00079">
    <property type="entry name" value="pept_deformyl"/>
    <property type="match status" value="1"/>
</dbReference>
<dbReference type="STRING" id="1817863.A2Y62_10230"/>
<dbReference type="PIRSF" id="PIRSF004749">
    <property type="entry name" value="Pep_def"/>
    <property type="match status" value="1"/>
</dbReference>
<gene>
    <name evidence="2" type="primary">def</name>
    <name evidence="3" type="ORF">A2Y62_10230</name>
</gene>
<comment type="function">
    <text evidence="2">Removes the formyl group from the N-terminal Met of newly synthesized proteins. Requires at least a dipeptide for an efficient rate of reaction. N-terminal L-methionine is a prerequisite for activity but the enzyme has broad specificity at other positions.</text>
</comment>
<keyword evidence="2" id="KW-0648">Protein biosynthesis</keyword>
<dbReference type="Gene3D" id="3.90.45.10">
    <property type="entry name" value="Peptide deformylase"/>
    <property type="match status" value="1"/>
</dbReference>
<evidence type="ECO:0000313" key="4">
    <source>
        <dbReference type="Proteomes" id="UP000178943"/>
    </source>
</evidence>
<keyword evidence="2" id="KW-0378">Hydrolase</keyword>
<feature type="binding site" evidence="2">
    <location>
        <position position="93"/>
    </location>
    <ligand>
        <name>Fe cation</name>
        <dbReference type="ChEBI" id="CHEBI:24875"/>
    </ligand>
</feature>
<dbReference type="EC" id="3.5.1.88" evidence="2"/>
<dbReference type="EMBL" id="MFGW01000232">
    <property type="protein sequence ID" value="OGF58843.1"/>
    <property type="molecule type" value="Genomic_DNA"/>
</dbReference>
<comment type="caution">
    <text evidence="3">The sequence shown here is derived from an EMBL/GenBank/DDBJ whole genome shotgun (WGS) entry which is preliminary data.</text>
</comment>
<reference evidence="3 4" key="1">
    <citation type="journal article" date="2016" name="Nat. Commun.">
        <title>Thousands of microbial genomes shed light on interconnected biogeochemical processes in an aquifer system.</title>
        <authorList>
            <person name="Anantharaman K."/>
            <person name="Brown C.T."/>
            <person name="Hug L.A."/>
            <person name="Sharon I."/>
            <person name="Castelle C.J."/>
            <person name="Probst A.J."/>
            <person name="Thomas B.C."/>
            <person name="Singh A."/>
            <person name="Wilkins M.J."/>
            <person name="Karaoz U."/>
            <person name="Brodie E.L."/>
            <person name="Williams K.H."/>
            <person name="Hubbard S.S."/>
            <person name="Banfield J.F."/>
        </authorList>
    </citation>
    <scope>NUCLEOTIDE SEQUENCE [LARGE SCALE GENOMIC DNA]</scope>
</reference>
<dbReference type="AlphaFoldDB" id="A0A1F5V5Y9"/>
<dbReference type="Pfam" id="PF01327">
    <property type="entry name" value="Pep_deformylase"/>
    <property type="match status" value="1"/>
</dbReference>
<evidence type="ECO:0000313" key="3">
    <source>
        <dbReference type="EMBL" id="OGF58843.1"/>
    </source>
</evidence>
<keyword evidence="2" id="KW-0479">Metal-binding</keyword>
<sequence length="170" mass="19058">MALLKIVKYGNEILEKPTKKVEVIDDAIRKIVLDMLETMYAAPGIGLAANQVGIPLSIAVIDINGLQDNHEALILINPEIINQEGSAKDEEGCLSFPEIFAPVDRPERITVKAYNLNHELYEITGEGLLARAMAHEIDHLVGRLFIERMSTITRELIKKQISKKMKQGEW</sequence>
<dbReference type="PANTHER" id="PTHR10458:SF22">
    <property type="entry name" value="PEPTIDE DEFORMYLASE"/>
    <property type="match status" value="1"/>
</dbReference>
<dbReference type="PANTHER" id="PTHR10458">
    <property type="entry name" value="PEPTIDE DEFORMYLASE"/>
    <property type="match status" value="1"/>
</dbReference>
<proteinExistence type="inferred from homology"/>
<dbReference type="HAMAP" id="MF_00163">
    <property type="entry name" value="Pep_deformylase"/>
    <property type="match status" value="1"/>
</dbReference>
<dbReference type="InterPro" id="IPR036821">
    <property type="entry name" value="Peptide_deformylase_sf"/>
</dbReference>
<keyword evidence="2" id="KW-0408">Iron</keyword>
<comment type="cofactor">
    <cofactor evidence="2">
        <name>Fe(2+)</name>
        <dbReference type="ChEBI" id="CHEBI:29033"/>
    </cofactor>
    <text evidence="2">Binds 1 Fe(2+) ion.</text>
</comment>
<protein>
    <recommendedName>
        <fullName evidence="2">Peptide deformylase</fullName>
        <shortName evidence="2">PDF</shortName>
        <ecNumber evidence="2">3.5.1.88</ecNumber>
    </recommendedName>
    <alternativeName>
        <fullName evidence="2">Polypeptide deformylase</fullName>
    </alternativeName>
</protein>
<dbReference type="InterPro" id="IPR023635">
    <property type="entry name" value="Peptide_deformylase"/>
</dbReference>
<comment type="catalytic activity">
    <reaction evidence="2">
        <text>N-terminal N-formyl-L-methionyl-[peptide] + H2O = N-terminal L-methionyl-[peptide] + formate</text>
        <dbReference type="Rhea" id="RHEA:24420"/>
        <dbReference type="Rhea" id="RHEA-COMP:10639"/>
        <dbReference type="Rhea" id="RHEA-COMP:10640"/>
        <dbReference type="ChEBI" id="CHEBI:15377"/>
        <dbReference type="ChEBI" id="CHEBI:15740"/>
        <dbReference type="ChEBI" id="CHEBI:49298"/>
        <dbReference type="ChEBI" id="CHEBI:64731"/>
        <dbReference type="EC" id="3.5.1.88"/>
    </reaction>
</comment>
<organism evidence="3 4">
    <name type="scientific">Candidatus Fischerbacteria bacterium RBG_13_37_8</name>
    <dbReference type="NCBI Taxonomy" id="1817863"/>
    <lineage>
        <taxon>Bacteria</taxon>
        <taxon>Candidatus Fischeribacteriota</taxon>
    </lineage>
</organism>
<dbReference type="NCBIfam" id="NF001159">
    <property type="entry name" value="PRK00150.1-3"/>
    <property type="match status" value="1"/>
</dbReference>
<feature type="binding site" evidence="2">
    <location>
        <position position="139"/>
    </location>
    <ligand>
        <name>Fe cation</name>
        <dbReference type="ChEBI" id="CHEBI:24875"/>
    </ligand>
</feature>
<feature type="active site" evidence="2">
    <location>
        <position position="136"/>
    </location>
</feature>
<dbReference type="SUPFAM" id="SSF56420">
    <property type="entry name" value="Peptide deformylase"/>
    <property type="match status" value="1"/>
</dbReference>
<dbReference type="GO" id="GO:0042586">
    <property type="term" value="F:peptide deformylase activity"/>
    <property type="evidence" value="ECO:0007669"/>
    <property type="project" value="UniProtKB-UniRule"/>
</dbReference>
<name>A0A1F5V5Y9_9BACT</name>
<dbReference type="Proteomes" id="UP000178943">
    <property type="component" value="Unassembled WGS sequence"/>
</dbReference>
<feature type="binding site" evidence="2">
    <location>
        <position position="135"/>
    </location>
    <ligand>
        <name>Fe cation</name>
        <dbReference type="ChEBI" id="CHEBI:24875"/>
    </ligand>
</feature>
<accession>A0A1F5V5Y9</accession>
<dbReference type="CDD" id="cd00487">
    <property type="entry name" value="Pep_deformylase"/>
    <property type="match status" value="1"/>
</dbReference>
<evidence type="ECO:0000256" key="2">
    <source>
        <dbReference type="HAMAP-Rule" id="MF_00163"/>
    </source>
</evidence>